<gene>
    <name evidence="1" type="ORF">OBE_06610</name>
</gene>
<evidence type="ECO:0000313" key="1">
    <source>
        <dbReference type="EMBL" id="EKC65099.1"/>
    </source>
</evidence>
<feature type="non-terminal residue" evidence="1">
    <location>
        <position position="113"/>
    </location>
</feature>
<dbReference type="AlphaFoldDB" id="K1TCG5"/>
<name>K1TCG5_9ZZZZ</name>
<sequence>MRHYKSKNILIGIAIILTTLLLFVIPSIGKDMVEVNFAVINKIYPTWHALYRNVDESTVMKLAAHHDVKTYGLRSDAGYMNLEDATVSMMYMDRTGMELYKVKLKEGQLPQKE</sequence>
<accession>K1TCG5</accession>
<protein>
    <submittedName>
        <fullName evidence="1">Uncharacterized protein</fullName>
    </submittedName>
</protein>
<reference evidence="1" key="1">
    <citation type="journal article" date="2013" name="Environ. Microbiol.">
        <title>Microbiota from the distal guts of lean and obese adolescents exhibit partial functional redundancy besides clear differences in community structure.</title>
        <authorList>
            <person name="Ferrer M."/>
            <person name="Ruiz A."/>
            <person name="Lanza F."/>
            <person name="Haange S.B."/>
            <person name="Oberbach A."/>
            <person name="Till H."/>
            <person name="Bargiela R."/>
            <person name="Campoy C."/>
            <person name="Segura M.T."/>
            <person name="Richter M."/>
            <person name="von Bergen M."/>
            <person name="Seifert J."/>
            <person name="Suarez A."/>
        </authorList>
    </citation>
    <scope>NUCLEOTIDE SEQUENCE</scope>
</reference>
<dbReference type="EMBL" id="AJWZ01004556">
    <property type="protein sequence ID" value="EKC65099.1"/>
    <property type="molecule type" value="Genomic_DNA"/>
</dbReference>
<proteinExistence type="predicted"/>
<comment type="caution">
    <text evidence="1">The sequence shown here is derived from an EMBL/GenBank/DDBJ whole genome shotgun (WGS) entry which is preliminary data.</text>
</comment>
<organism evidence="1">
    <name type="scientific">human gut metagenome</name>
    <dbReference type="NCBI Taxonomy" id="408170"/>
    <lineage>
        <taxon>unclassified sequences</taxon>
        <taxon>metagenomes</taxon>
        <taxon>organismal metagenomes</taxon>
    </lineage>
</organism>